<sequence length="134" mass="14247">MKAVFAMVLMTLSSLSIASAKDEPPVDLTPPKDSEAVRLSALRLERSSKADFILKRSAGVPTSWTCSSDHPAIVDVSDLGLSPVTPPPPGMVGFPLMHRFALSASDPGRATVTCHLSWFDGKILGRSSIDVTVE</sequence>
<dbReference type="RefSeq" id="WP_238205665.1">
    <property type="nucleotide sequence ID" value="NZ_JBHTND010000021.1"/>
</dbReference>
<gene>
    <name evidence="2" type="ORF">ACFQ4G_15340</name>
</gene>
<feature type="chain" id="PRO_5045929439" description="Ig-like domain-containing protein" evidence="1">
    <location>
        <begin position="21"/>
        <end position="134"/>
    </location>
</feature>
<keyword evidence="1" id="KW-0732">Signal</keyword>
<reference evidence="3" key="1">
    <citation type="journal article" date="2019" name="Int. J. Syst. Evol. Microbiol.">
        <title>The Global Catalogue of Microorganisms (GCM) 10K type strain sequencing project: providing services to taxonomists for standard genome sequencing and annotation.</title>
        <authorList>
            <consortium name="The Broad Institute Genomics Platform"/>
            <consortium name="The Broad Institute Genome Sequencing Center for Infectious Disease"/>
            <person name="Wu L."/>
            <person name="Ma J."/>
        </authorList>
    </citation>
    <scope>NUCLEOTIDE SEQUENCE [LARGE SCALE GENOMIC DNA]</scope>
    <source>
        <strain evidence="3">CCUG 56108</strain>
    </source>
</reference>
<evidence type="ECO:0000313" key="2">
    <source>
        <dbReference type="EMBL" id="MFD1302946.1"/>
    </source>
</evidence>
<feature type="signal peptide" evidence="1">
    <location>
        <begin position="1"/>
        <end position="20"/>
    </location>
</feature>
<dbReference type="Proteomes" id="UP001597176">
    <property type="component" value="Unassembled WGS sequence"/>
</dbReference>
<evidence type="ECO:0000313" key="3">
    <source>
        <dbReference type="Proteomes" id="UP001597176"/>
    </source>
</evidence>
<keyword evidence="3" id="KW-1185">Reference proteome</keyword>
<comment type="caution">
    <text evidence="2">The sequence shown here is derived from an EMBL/GenBank/DDBJ whole genome shotgun (WGS) entry which is preliminary data.</text>
</comment>
<evidence type="ECO:0008006" key="4">
    <source>
        <dbReference type="Google" id="ProtNLM"/>
    </source>
</evidence>
<dbReference type="EMBL" id="JBHTND010000021">
    <property type="protein sequence ID" value="MFD1302946.1"/>
    <property type="molecule type" value="Genomic_DNA"/>
</dbReference>
<name>A0ABW3X0D6_9HYPH</name>
<protein>
    <recommendedName>
        <fullName evidence="4">Ig-like domain-containing protein</fullName>
    </recommendedName>
</protein>
<evidence type="ECO:0000256" key="1">
    <source>
        <dbReference type="SAM" id="SignalP"/>
    </source>
</evidence>
<organism evidence="2 3">
    <name type="scientific">Methylobacterium marchantiae</name>
    <dbReference type="NCBI Taxonomy" id="600331"/>
    <lineage>
        <taxon>Bacteria</taxon>
        <taxon>Pseudomonadati</taxon>
        <taxon>Pseudomonadota</taxon>
        <taxon>Alphaproteobacteria</taxon>
        <taxon>Hyphomicrobiales</taxon>
        <taxon>Methylobacteriaceae</taxon>
        <taxon>Methylobacterium</taxon>
    </lineage>
</organism>
<proteinExistence type="predicted"/>
<accession>A0ABW3X0D6</accession>